<dbReference type="PROSITE" id="PS50181">
    <property type="entry name" value="FBOX"/>
    <property type="match status" value="1"/>
</dbReference>
<reference evidence="4" key="1">
    <citation type="journal article" date="2017" name="Genome Biol.">
        <title>Comparative genomics reveals high biological diversity and specific adaptations in the industrially and medically important fungal genus Aspergillus.</title>
        <authorList>
            <person name="de Vries R.P."/>
            <person name="Riley R."/>
            <person name="Wiebenga A."/>
            <person name="Aguilar-Osorio G."/>
            <person name="Amillis S."/>
            <person name="Uchima C.A."/>
            <person name="Anderluh G."/>
            <person name="Asadollahi M."/>
            <person name="Askin M."/>
            <person name="Barry K."/>
            <person name="Battaglia E."/>
            <person name="Bayram O."/>
            <person name="Benocci T."/>
            <person name="Braus-Stromeyer S.A."/>
            <person name="Caldana C."/>
            <person name="Canovas D."/>
            <person name="Cerqueira G.C."/>
            <person name="Chen F."/>
            <person name="Chen W."/>
            <person name="Choi C."/>
            <person name="Clum A."/>
            <person name="Dos Santos R.A."/>
            <person name="Damasio A.R."/>
            <person name="Diallinas G."/>
            <person name="Emri T."/>
            <person name="Fekete E."/>
            <person name="Flipphi M."/>
            <person name="Freyberg S."/>
            <person name="Gallo A."/>
            <person name="Gournas C."/>
            <person name="Habgood R."/>
            <person name="Hainaut M."/>
            <person name="Harispe M.L."/>
            <person name="Henrissat B."/>
            <person name="Hilden K.S."/>
            <person name="Hope R."/>
            <person name="Hossain A."/>
            <person name="Karabika E."/>
            <person name="Karaffa L."/>
            <person name="Karanyi Z."/>
            <person name="Krasevec N."/>
            <person name="Kuo A."/>
            <person name="Kusch H."/>
            <person name="LaButti K."/>
            <person name="Lagendijk E.L."/>
            <person name="Lapidus A."/>
            <person name="Levasseur A."/>
            <person name="Lindquist E."/>
            <person name="Lipzen A."/>
            <person name="Logrieco A.F."/>
            <person name="MacCabe A."/>
            <person name="Maekelae M.R."/>
            <person name="Malavazi I."/>
            <person name="Melin P."/>
            <person name="Meyer V."/>
            <person name="Mielnichuk N."/>
            <person name="Miskei M."/>
            <person name="Molnar A.P."/>
            <person name="Mule G."/>
            <person name="Ngan C.Y."/>
            <person name="Orejas M."/>
            <person name="Orosz E."/>
            <person name="Ouedraogo J.P."/>
            <person name="Overkamp K.M."/>
            <person name="Park H.-S."/>
            <person name="Perrone G."/>
            <person name="Piumi F."/>
            <person name="Punt P.J."/>
            <person name="Ram A.F."/>
            <person name="Ramon A."/>
            <person name="Rauscher S."/>
            <person name="Record E."/>
            <person name="Riano-Pachon D.M."/>
            <person name="Robert V."/>
            <person name="Roehrig J."/>
            <person name="Ruller R."/>
            <person name="Salamov A."/>
            <person name="Salih N.S."/>
            <person name="Samson R.A."/>
            <person name="Sandor E."/>
            <person name="Sanguinetti M."/>
            <person name="Schuetze T."/>
            <person name="Sepcic K."/>
            <person name="Shelest E."/>
            <person name="Sherlock G."/>
            <person name="Sophianopoulou V."/>
            <person name="Squina F.M."/>
            <person name="Sun H."/>
            <person name="Susca A."/>
            <person name="Todd R.B."/>
            <person name="Tsang A."/>
            <person name="Unkles S.E."/>
            <person name="van de Wiele N."/>
            <person name="van Rossen-Uffink D."/>
            <person name="Oliveira J.V."/>
            <person name="Vesth T.C."/>
            <person name="Visser J."/>
            <person name="Yu J.-H."/>
            <person name="Zhou M."/>
            <person name="Andersen M.R."/>
            <person name="Archer D.B."/>
            <person name="Baker S.E."/>
            <person name="Benoit I."/>
            <person name="Brakhage A.A."/>
            <person name="Braus G.H."/>
            <person name="Fischer R."/>
            <person name="Frisvad J.C."/>
            <person name="Goldman G.H."/>
            <person name="Houbraken J."/>
            <person name="Oakley B."/>
            <person name="Pocsi I."/>
            <person name="Scazzocchio C."/>
            <person name="Seiboth B."/>
            <person name="vanKuyk P.A."/>
            <person name="Wortman J."/>
            <person name="Dyer P.S."/>
            <person name="Grigoriev I.V."/>
        </authorList>
    </citation>
    <scope>NUCLEOTIDE SEQUENCE [LARGE SCALE GENOMIC DNA]</scope>
    <source>
        <strain evidence="4">CBS 583.65</strain>
    </source>
</reference>
<dbReference type="SUPFAM" id="SSF81383">
    <property type="entry name" value="F-box domain"/>
    <property type="match status" value="1"/>
</dbReference>
<dbReference type="GeneID" id="63732694"/>
<name>A0A1L9PGU0_ASPVE</name>
<dbReference type="InterPro" id="IPR036047">
    <property type="entry name" value="F-box-like_dom_sf"/>
</dbReference>
<feature type="domain" description="F-box" evidence="2">
    <location>
        <begin position="5"/>
        <end position="53"/>
    </location>
</feature>
<dbReference type="AlphaFoldDB" id="A0A1L9PGU0"/>
<organism evidence="3 4">
    <name type="scientific">Aspergillus versicolor CBS 583.65</name>
    <dbReference type="NCBI Taxonomy" id="1036611"/>
    <lineage>
        <taxon>Eukaryota</taxon>
        <taxon>Fungi</taxon>
        <taxon>Dikarya</taxon>
        <taxon>Ascomycota</taxon>
        <taxon>Pezizomycotina</taxon>
        <taxon>Eurotiomycetes</taxon>
        <taxon>Eurotiomycetidae</taxon>
        <taxon>Eurotiales</taxon>
        <taxon>Aspergillaceae</taxon>
        <taxon>Aspergillus</taxon>
        <taxon>Aspergillus subgen. Nidulantes</taxon>
    </lineage>
</organism>
<dbReference type="Proteomes" id="UP000184073">
    <property type="component" value="Unassembled WGS sequence"/>
</dbReference>
<accession>A0A1L9PGU0</accession>
<evidence type="ECO:0000313" key="4">
    <source>
        <dbReference type="Proteomes" id="UP000184073"/>
    </source>
</evidence>
<proteinExistence type="predicted"/>
<dbReference type="VEuPathDB" id="FungiDB:ASPVEDRAFT_82297"/>
<protein>
    <recommendedName>
        <fullName evidence="2">F-box domain-containing protein</fullName>
    </recommendedName>
</protein>
<dbReference type="OrthoDB" id="3481585at2759"/>
<gene>
    <name evidence="3" type="ORF">ASPVEDRAFT_82297</name>
</gene>
<dbReference type="EMBL" id="KV878127">
    <property type="protein sequence ID" value="OJJ00739.1"/>
    <property type="molecule type" value="Genomic_DNA"/>
</dbReference>
<evidence type="ECO:0000259" key="2">
    <source>
        <dbReference type="PROSITE" id="PS50181"/>
    </source>
</evidence>
<dbReference type="RefSeq" id="XP_040666501.1">
    <property type="nucleotide sequence ID" value="XM_040817183.1"/>
</dbReference>
<feature type="region of interest" description="Disordered" evidence="1">
    <location>
        <begin position="118"/>
        <end position="163"/>
    </location>
</feature>
<keyword evidence="4" id="KW-1185">Reference proteome</keyword>
<evidence type="ECO:0000256" key="1">
    <source>
        <dbReference type="SAM" id="MobiDB-lite"/>
    </source>
</evidence>
<dbReference type="InterPro" id="IPR001810">
    <property type="entry name" value="F-box_dom"/>
</dbReference>
<sequence length="542" mass="62959">MASAAFPLQTLPAELECAIIRQLDPIALISLSQTNRHFRETVNPKRIHFLERLLALECDESIGGPPIHFSRFGTLDPDRLSPEWEANRWACSSCMRLLPQQNFANQALSRLAYRKPVSGSPAADAVTSWEPTLSRQRRKEDKKDRKKKKEKKELHGDDCGSIADEEAKMRQRYGVAMSQVWGRRRGQAPGTISLASHLTKRLEEFREMGFEEFYDMTYDEYQTMSDEQEGEILDRERQAIERVRTGSKRHLRRCLECRFQRGEFKGTCGRKNDNIGTAKVPMVRGRVKYYGLNVDRYFPRISEVMDSKRPEVNSPVFTIWREGAVDMPWTQYRVRCPGCAQWKEIRAFRFGGRWPRWQPMDIDAQNQYDMYSTWDDNTVTERLMNNMPCNHCFAEANGREALGKELVAWLGALIETSKETQEGNLMRSFRALHEEYTRAPAKRKARIKELVWDLVPLFDKATAKFTRQDVSLLSHRYAQLRAQPDLSQRIRSESWSGERYERFPDSEAIWSWLQTLSAEMEEPGKAEALADWVLSRDESAAC</sequence>
<evidence type="ECO:0000313" key="3">
    <source>
        <dbReference type="EMBL" id="OJJ00739.1"/>
    </source>
</evidence>